<dbReference type="PANTHER" id="PTHR43461">
    <property type="entry name" value="TRANSMEMBRANE PROTEIN 256"/>
    <property type="match status" value="1"/>
</dbReference>
<evidence type="ECO:0000256" key="3">
    <source>
        <dbReference type="ARBA" id="ARBA00022692"/>
    </source>
</evidence>
<dbReference type="HOGENOM" id="CLU_096548_3_3_6"/>
<evidence type="ECO:0000256" key="5">
    <source>
        <dbReference type="ARBA" id="ARBA00023136"/>
    </source>
</evidence>
<dbReference type="GO" id="GO:0005886">
    <property type="term" value="C:plasma membrane"/>
    <property type="evidence" value="ECO:0007669"/>
    <property type="project" value="TreeGrafter"/>
</dbReference>
<sequence length="127" mass="13533">MHGKLFVILGGLNLFLGVALGAFGAHGLRARVPLEMLEVWHTGVEYQLVHALGLLAVGLVLSHLTAAVAVVVGAGWLMLIGIALFSGSLYGLVLTEVRWLGAVTPFGGALFLLAWLLLVWGVWKGWH</sequence>
<keyword evidence="4 6" id="KW-1133">Transmembrane helix</keyword>
<evidence type="ECO:0000313" key="7">
    <source>
        <dbReference type="EMBL" id="EAR21809.1"/>
    </source>
</evidence>
<reference evidence="7 8" key="1">
    <citation type="submission" date="2006-02" db="EMBL/GenBank/DDBJ databases">
        <authorList>
            <person name="Waterbury J."/>
            <person name="Ferriera S."/>
            <person name="Johnson J."/>
            <person name="Kravitz S."/>
            <person name="Halpern A."/>
            <person name="Remington K."/>
            <person name="Beeson K."/>
            <person name="Tran B."/>
            <person name="Rogers Y.-H."/>
            <person name="Friedman R."/>
            <person name="Venter J.C."/>
        </authorList>
    </citation>
    <scope>NUCLEOTIDE SEQUENCE [LARGE SCALE GENOMIC DNA]</scope>
    <source>
        <strain evidence="7 8">Nb-231</strain>
    </source>
</reference>
<comment type="similarity">
    <text evidence="2">Belongs to the UPF0382 family.</text>
</comment>
<gene>
    <name evidence="7" type="ORF">NB231_05461</name>
</gene>
<dbReference type="eggNOG" id="COG2363">
    <property type="taxonomic scope" value="Bacteria"/>
</dbReference>
<organism evidence="7 8">
    <name type="scientific">Nitrococcus mobilis Nb-231</name>
    <dbReference type="NCBI Taxonomy" id="314278"/>
    <lineage>
        <taxon>Bacteria</taxon>
        <taxon>Pseudomonadati</taxon>
        <taxon>Pseudomonadota</taxon>
        <taxon>Gammaproteobacteria</taxon>
        <taxon>Chromatiales</taxon>
        <taxon>Ectothiorhodospiraceae</taxon>
        <taxon>Nitrococcus</taxon>
    </lineage>
</organism>
<accession>A4BQF9</accession>
<protein>
    <recommendedName>
        <fullName evidence="9">DUF423 domain-containing protein</fullName>
    </recommendedName>
</protein>
<evidence type="ECO:0000313" key="8">
    <source>
        <dbReference type="Proteomes" id="UP000003374"/>
    </source>
</evidence>
<keyword evidence="5 6" id="KW-0472">Membrane</keyword>
<dbReference type="PANTHER" id="PTHR43461:SF1">
    <property type="entry name" value="TRANSMEMBRANE PROTEIN 256"/>
    <property type="match status" value="1"/>
</dbReference>
<dbReference type="RefSeq" id="WP_005000371.1">
    <property type="nucleotide sequence ID" value="NZ_CH672427.1"/>
</dbReference>
<name>A4BQF9_9GAMM</name>
<feature type="transmembrane region" description="Helical" evidence="6">
    <location>
        <begin position="76"/>
        <end position="93"/>
    </location>
</feature>
<evidence type="ECO:0000256" key="1">
    <source>
        <dbReference type="ARBA" id="ARBA00004141"/>
    </source>
</evidence>
<comment type="subcellular location">
    <subcellularLocation>
        <location evidence="1">Membrane</location>
        <topology evidence="1">Multi-pass membrane protein</topology>
    </subcellularLocation>
</comment>
<dbReference type="EMBL" id="AAOF01000005">
    <property type="protein sequence ID" value="EAR21809.1"/>
    <property type="molecule type" value="Genomic_DNA"/>
</dbReference>
<evidence type="ECO:0000256" key="2">
    <source>
        <dbReference type="ARBA" id="ARBA00009694"/>
    </source>
</evidence>
<evidence type="ECO:0000256" key="6">
    <source>
        <dbReference type="SAM" id="Phobius"/>
    </source>
</evidence>
<dbReference type="InterPro" id="IPR006696">
    <property type="entry name" value="DUF423"/>
</dbReference>
<dbReference type="AlphaFoldDB" id="A4BQF9"/>
<dbReference type="OrthoDB" id="9802121at2"/>
<evidence type="ECO:0000256" key="4">
    <source>
        <dbReference type="ARBA" id="ARBA00022989"/>
    </source>
</evidence>
<keyword evidence="8" id="KW-1185">Reference proteome</keyword>
<dbReference type="Pfam" id="PF04241">
    <property type="entry name" value="DUF423"/>
    <property type="match status" value="1"/>
</dbReference>
<comment type="caution">
    <text evidence="7">The sequence shown here is derived from an EMBL/GenBank/DDBJ whole genome shotgun (WGS) entry which is preliminary data.</text>
</comment>
<keyword evidence="3 6" id="KW-0812">Transmembrane</keyword>
<dbReference type="Proteomes" id="UP000003374">
    <property type="component" value="Unassembled WGS sequence"/>
</dbReference>
<evidence type="ECO:0008006" key="9">
    <source>
        <dbReference type="Google" id="ProtNLM"/>
    </source>
</evidence>
<feature type="transmembrane region" description="Helical" evidence="6">
    <location>
        <begin position="99"/>
        <end position="123"/>
    </location>
</feature>
<proteinExistence type="inferred from homology"/>
<feature type="transmembrane region" description="Helical" evidence="6">
    <location>
        <begin position="48"/>
        <end position="69"/>
    </location>
</feature>